<evidence type="ECO:0000256" key="6">
    <source>
        <dbReference type="ARBA" id="ARBA00023010"/>
    </source>
</evidence>
<evidence type="ECO:0000259" key="10">
    <source>
        <dbReference type="Pfam" id="PF08801"/>
    </source>
</evidence>
<dbReference type="InterPro" id="IPR014908">
    <property type="entry name" value="Nucleoporin_Nup133/Nup155_N"/>
</dbReference>
<dbReference type="Pfam" id="PF03177">
    <property type="entry name" value="Nucleoporin_C"/>
    <property type="match status" value="1"/>
</dbReference>
<dbReference type="EMBL" id="ML976668">
    <property type="protein sequence ID" value="KAF1975891.1"/>
    <property type="molecule type" value="Genomic_DNA"/>
</dbReference>
<protein>
    <recommendedName>
        <fullName evidence="13">Nucleoporin Nup133/Nup155-like C-terminal domain-containing protein</fullName>
    </recommendedName>
</protein>
<sequence length="1358" mass="151190">MFSPEASTLSVRSSQRNSRRRPRNSTEPQQQQARRKRSKLGDENFVSVGDDIVEDNGNGSIGMNGHAGNGSAEWSLVLVDMPVRDKKGPSKRVFHEDIALYLNKNEHYSVKKLPNFPPALANGSTPFRASALPAAGLALALTSDQAFVWTYAGATSVSKVVSLPLPPALKSADPLPLGEVVRNGPTNDFGVVAVAPSTGRIVFWENIDSAEARSLFAQRKQGIEGTLKLYSGERVTQLVNVDHAGYILILSSGRLAQLTLRDAQGRPSISTSILNSPNGSSGSFFSIRGLLGSAIRKTIASVKARPSASRGQMEVITATRNGLFQFWDLSWSGQQIFKHEIDAKETILSTIQNGSLPEIRGQQDMHLLDFAISNHSQDPNVTDLLVLVALSGRNMFDHFLLEVDVTEEGPTISRVIPLHSYRVADLPKEATGTLLLPDPGHTALIQFPDAILIASLARPEESPETQLFLDSGTTLLPFQDCIYFKSDAHVQTVGHALEPCGRKNQTCSALFFIQDFGILQINAYAPRTAGERDDRSKVTAWSKLMQATFFSTVPGTILDFATKGRYSFSQEEVENAALDISAGVMSSAFELLGGNSIFLEDHLAKRALALKTLNSHLRNQFQDLSFLGRWQLLWHAEKLAAATKLWGWYQGQLRRREKRPELYPESNSLIDMVKSLHEKYKVTKDPSESELDQIRRFFIKDPDSIEALVPWAWNHFRLWYIAPGTTKSLRAIMQRLQEANEIMLTVLETGFSFRMEHVNEYGLDAEALDVDGVLKPGHGYDKLPSSFWTSTHNLVTSLRSLVNASRSYANNCYEKHKEESAAQDIAQYNPGLVRLSCANHIERFRWGLDQSDGQKRAMGQKLREEWSTNVRPTQIFNLSNIGLATEGMNLAERYHDMSTLANLLWEETVWLEDAKTEEHSKMIETEINLKLGRIKDRVADSLKRHGNDFANAYFSKYIVTENSGQLLKKAQEEGDQDFQQLLTTFLSADASRARMGWINNIRGGEQYGEAAADALDAAQIESNIWCETVELSIAKLSAMAQLEADAEESESGQSGTKELETIGSQLEVARIQNRLYNYLLPIISTAMDDESAVELLMTEYGQGRLVDRPALQHLLRQGFDQLVQHRTMDPYLLIDVLTLMTPSASEDLTKPKAFHQFALALKVFALSKIEHPPVVKGLASLIWKRVLLEDDWAEVNSTQNLSGEAITEYLGHTIAGSTVKQLSAWAYNDKEGTFDTVQPPRVRNMFGSGCTDGEYAVRFPEEDLRLPMIQDNLSDEAMVKDLVDNHHLEDWFDAAMLAGSALAQNEHENPAPKPQQARWEPIVEDADVHMYPNPASEHVEPTAGAFEQVDEDVEMQGS</sequence>
<keyword evidence="6" id="KW-0811">Translocation</keyword>
<feature type="region of interest" description="Disordered" evidence="8">
    <location>
        <begin position="1"/>
        <end position="66"/>
    </location>
</feature>
<dbReference type="Proteomes" id="UP000800036">
    <property type="component" value="Unassembled WGS sequence"/>
</dbReference>
<feature type="domain" description="Nucleoporin Nup133/Nup155-like C-terminal" evidence="9">
    <location>
        <begin position="632"/>
        <end position="1292"/>
    </location>
</feature>
<feature type="compositionally biased region" description="Acidic residues" evidence="8">
    <location>
        <begin position="1348"/>
        <end position="1358"/>
    </location>
</feature>
<gene>
    <name evidence="11" type="ORF">BU23DRAFT_55465</name>
</gene>
<feature type="domain" description="Nucleoporin Nup133/Nup155-like N-terminal" evidence="10">
    <location>
        <begin position="104"/>
        <end position="519"/>
    </location>
</feature>
<reference evidence="11" key="1">
    <citation type="journal article" date="2020" name="Stud. Mycol.">
        <title>101 Dothideomycetes genomes: a test case for predicting lifestyles and emergence of pathogens.</title>
        <authorList>
            <person name="Haridas S."/>
            <person name="Albert R."/>
            <person name="Binder M."/>
            <person name="Bloem J."/>
            <person name="Labutti K."/>
            <person name="Salamov A."/>
            <person name="Andreopoulos B."/>
            <person name="Baker S."/>
            <person name="Barry K."/>
            <person name="Bills G."/>
            <person name="Bluhm B."/>
            <person name="Cannon C."/>
            <person name="Castanera R."/>
            <person name="Culley D."/>
            <person name="Daum C."/>
            <person name="Ezra D."/>
            <person name="Gonzalez J."/>
            <person name="Henrissat B."/>
            <person name="Kuo A."/>
            <person name="Liang C."/>
            <person name="Lipzen A."/>
            <person name="Lutzoni F."/>
            <person name="Magnuson J."/>
            <person name="Mondo S."/>
            <person name="Nolan M."/>
            <person name="Ohm R."/>
            <person name="Pangilinan J."/>
            <person name="Park H.-J."/>
            <person name="Ramirez L."/>
            <person name="Alfaro M."/>
            <person name="Sun H."/>
            <person name="Tritt A."/>
            <person name="Yoshinaga Y."/>
            <person name="Zwiers L.-H."/>
            <person name="Turgeon B."/>
            <person name="Goodwin S."/>
            <person name="Spatafora J."/>
            <person name="Crous P."/>
            <person name="Grigoriev I."/>
        </authorList>
    </citation>
    <scope>NUCLEOTIDE SEQUENCE</scope>
    <source>
        <strain evidence="11">CBS 107.79</strain>
    </source>
</reference>
<comment type="similarity">
    <text evidence="2">Belongs to the nucleoporin Nup133 family.</text>
</comment>
<dbReference type="OrthoDB" id="103454at2759"/>
<accession>A0A6A5VFG0</accession>
<evidence type="ECO:0000259" key="9">
    <source>
        <dbReference type="Pfam" id="PF03177"/>
    </source>
</evidence>
<evidence type="ECO:0000256" key="3">
    <source>
        <dbReference type="ARBA" id="ARBA00022448"/>
    </source>
</evidence>
<keyword evidence="12" id="KW-1185">Reference proteome</keyword>
<keyword evidence="4" id="KW-0509">mRNA transport</keyword>
<evidence type="ECO:0000256" key="7">
    <source>
        <dbReference type="ARBA" id="ARBA00023242"/>
    </source>
</evidence>
<evidence type="ECO:0000256" key="4">
    <source>
        <dbReference type="ARBA" id="ARBA00022816"/>
    </source>
</evidence>
<dbReference type="InterPro" id="IPR007187">
    <property type="entry name" value="Nucleoporin_Nup133/Nup155_C"/>
</dbReference>
<name>A0A6A5VFG0_9PLEO</name>
<dbReference type="GO" id="GO:0017056">
    <property type="term" value="F:structural constituent of nuclear pore"/>
    <property type="evidence" value="ECO:0007669"/>
    <property type="project" value="InterPro"/>
</dbReference>
<evidence type="ECO:0000313" key="11">
    <source>
        <dbReference type="EMBL" id="KAF1975891.1"/>
    </source>
</evidence>
<keyword evidence="3" id="KW-0813">Transport</keyword>
<dbReference type="Pfam" id="PF08801">
    <property type="entry name" value="Nucleoporin_N"/>
    <property type="match status" value="1"/>
</dbReference>
<evidence type="ECO:0008006" key="13">
    <source>
        <dbReference type="Google" id="ProtNLM"/>
    </source>
</evidence>
<evidence type="ECO:0000256" key="2">
    <source>
        <dbReference type="ARBA" id="ARBA00005569"/>
    </source>
</evidence>
<dbReference type="GO" id="GO:0000972">
    <property type="term" value="P:transcription-dependent tethering of RNA polymerase II gene DNA at nuclear periphery"/>
    <property type="evidence" value="ECO:0007669"/>
    <property type="project" value="TreeGrafter"/>
</dbReference>
<dbReference type="Gene3D" id="2.130.10.10">
    <property type="entry name" value="YVTN repeat-like/Quinoprotein amine dehydrogenase"/>
    <property type="match status" value="1"/>
</dbReference>
<evidence type="ECO:0000256" key="1">
    <source>
        <dbReference type="ARBA" id="ARBA00004259"/>
    </source>
</evidence>
<evidence type="ECO:0000256" key="5">
    <source>
        <dbReference type="ARBA" id="ARBA00022927"/>
    </source>
</evidence>
<evidence type="ECO:0000313" key="12">
    <source>
        <dbReference type="Proteomes" id="UP000800036"/>
    </source>
</evidence>
<proteinExistence type="inferred from homology"/>
<dbReference type="GO" id="GO:0031080">
    <property type="term" value="C:nuclear pore outer ring"/>
    <property type="evidence" value="ECO:0007669"/>
    <property type="project" value="TreeGrafter"/>
</dbReference>
<dbReference type="Gene3D" id="1.20.58.1380">
    <property type="match status" value="1"/>
</dbReference>
<dbReference type="PANTHER" id="PTHR13405">
    <property type="entry name" value="NUCLEAR PORE COMPLEX PROTEIN NUP133"/>
    <property type="match status" value="1"/>
</dbReference>
<dbReference type="PANTHER" id="PTHR13405:SF11">
    <property type="entry name" value="NUCLEAR PORE COMPLEX PROTEIN NUP133"/>
    <property type="match status" value="1"/>
</dbReference>
<dbReference type="SUPFAM" id="SSF117289">
    <property type="entry name" value="Nucleoporin domain"/>
    <property type="match status" value="1"/>
</dbReference>
<comment type="subcellular location">
    <subcellularLocation>
        <location evidence="1">Nucleus envelope</location>
    </subcellularLocation>
</comment>
<keyword evidence="5" id="KW-0653">Protein transport</keyword>
<dbReference type="GO" id="GO:0016973">
    <property type="term" value="P:poly(A)+ mRNA export from nucleus"/>
    <property type="evidence" value="ECO:0007669"/>
    <property type="project" value="TreeGrafter"/>
</dbReference>
<organism evidence="11 12">
    <name type="scientific">Bimuria novae-zelandiae CBS 107.79</name>
    <dbReference type="NCBI Taxonomy" id="1447943"/>
    <lineage>
        <taxon>Eukaryota</taxon>
        <taxon>Fungi</taxon>
        <taxon>Dikarya</taxon>
        <taxon>Ascomycota</taxon>
        <taxon>Pezizomycotina</taxon>
        <taxon>Dothideomycetes</taxon>
        <taxon>Pleosporomycetidae</taxon>
        <taxon>Pleosporales</taxon>
        <taxon>Massarineae</taxon>
        <taxon>Didymosphaeriaceae</taxon>
        <taxon>Bimuria</taxon>
    </lineage>
</organism>
<dbReference type="InterPro" id="IPR015943">
    <property type="entry name" value="WD40/YVTN_repeat-like_dom_sf"/>
</dbReference>
<evidence type="ECO:0000256" key="8">
    <source>
        <dbReference type="SAM" id="MobiDB-lite"/>
    </source>
</evidence>
<keyword evidence="7" id="KW-0539">Nucleus</keyword>
<dbReference type="InterPro" id="IPR037624">
    <property type="entry name" value="Nup133-like"/>
</dbReference>
<feature type="region of interest" description="Disordered" evidence="8">
    <location>
        <begin position="1332"/>
        <end position="1358"/>
    </location>
</feature>
<dbReference type="GO" id="GO:0006606">
    <property type="term" value="P:protein import into nucleus"/>
    <property type="evidence" value="ECO:0007669"/>
    <property type="project" value="TreeGrafter"/>
</dbReference>